<keyword evidence="1" id="KW-0812">Transmembrane</keyword>
<evidence type="ECO:0000313" key="2">
    <source>
        <dbReference type="EMBL" id="CEL58484.1"/>
    </source>
</evidence>
<dbReference type="EMBL" id="LN679130">
    <property type="protein sequence ID" value="CEL58484.1"/>
    <property type="molecule type" value="Genomic_DNA"/>
</dbReference>
<proteinExistence type="predicted"/>
<sequence length="318" mass="34080">MSFPYTPYPITTYPSSPLWQLSPAASNISSGWVPSCTSSNCVPTASWSTGAASSSLTYMFYGWDLALNGTVEGDMKLQVIRNGKEETLNPSGDSLFTVYGLPTDQLLHQNLTITVLEASTGARLTINEARVNASSFGDEIFDHHEWTIASNDGAIQYTGFTQQPGAAGLASPTTYVSSAGGDKMNMQFNGSAITIYGPCGPSSGLMRVKIGTRADETINATKPIQSDDCLLFQSPGLTPDQLYSLEIENISGGTLAINRMEFFRIVTFAGSKGYKNAGMIAGIVLGVILGIAALVILYSTRSRKVRQKINNSWKIFCG</sequence>
<keyword evidence="3" id="KW-1185">Reference proteome</keyword>
<dbReference type="Proteomes" id="UP000059188">
    <property type="component" value="Unassembled WGS sequence"/>
</dbReference>
<dbReference type="Gene3D" id="2.60.120.260">
    <property type="entry name" value="Galactose-binding domain-like"/>
    <property type="match status" value="1"/>
</dbReference>
<evidence type="ECO:0000256" key="1">
    <source>
        <dbReference type="SAM" id="Phobius"/>
    </source>
</evidence>
<gene>
    <name evidence="2" type="ORF">RSOLAG1IB_08575</name>
</gene>
<dbReference type="OrthoDB" id="2564234at2759"/>
<reference evidence="2 3" key="1">
    <citation type="submission" date="2014-11" db="EMBL/GenBank/DDBJ databases">
        <authorList>
            <person name="Wibberg Daniel"/>
        </authorList>
    </citation>
    <scope>NUCLEOTIDE SEQUENCE [LARGE SCALE GENOMIC DNA]</scope>
    <source>
        <strain evidence="2">Rhizoctonia solani AG1-IB 7/3/14</strain>
    </source>
</reference>
<protein>
    <submittedName>
        <fullName evidence="2">Uncharacterized protein</fullName>
    </submittedName>
</protein>
<name>A0A0B7FNI5_THACB</name>
<organism evidence="2 3">
    <name type="scientific">Thanatephorus cucumeris (strain AG1-IB / isolate 7/3/14)</name>
    <name type="common">Lettuce bottom rot fungus</name>
    <name type="synonym">Rhizoctonia solani</name>
    <dbReference type="NCBI Taxonomy" id="1108050"/>
    <lineage>
        <taxon>Eukaryota</taxon>
        <taxon>Fungi</taxon>
        <taxon>Dikarya</taxon>
        <taxon>Basidiomycota</taxon>
        <taxon>Agaricomycotina</taxon>
        <taxon>Agaricomycetes</taxon>
        <taxon>Cantharellales</taxon>
        <taxon>Ceratobasidiaceae</taxon>
        <taxon>Rhizoctonia</taxon>
        <taxon>Rhizoctonia solani AG-1</taxon>
    </lineage>
</organism>
<feature type="transmembrane region" description="Helical" evidence="1">
    <location>
        <begin position="277"/>
        <end position="298"/>
    </location>
</feature>
<dbReference type="AlphaFoldDB" id="A0A0B7FNI5"/>
<keyword evidence="1" id="KW-1133">Transmembrane helix</keyword>
<keyword evidence="1" id="KW-0472">Membrane</keyword>
<accession>A0A0B7FNI5</accession>
<evidence type="ECO:0000313" key="3">
    <source>
        <dbReference type="Proteomes" id="UP000059188"/>
    </source>
</evidence>